<dbReference type="PANTHER" id="PTHR11804:SF84">
    <property type="entry name" value="SACCHAROLYSIN"/>
    <property type="match status" value="1"/>
</dbReference>
<dbReference type="GO" id="GO:0006518">
    <property type="term" value="P:peptide metabolic process"/>
    <property type="evidence" value="ECO:0007669"/>
    <property type="project" value="TreeGrafter"/>
</dbReference>
<keyword evidence="2 8" id="KW-0645">Protease</keyword>
<feature type="coiled-coil region" evidence="9">
    <location>
        <begin position="252"/>
        <end position="279"/>
    </location>
</feature>
<proteinExistence type="inferred from homology"/>
<sequence>MRISKLLISHSRIGGSNLNFKFFTKAIILLNSHHSTISISNLSNQILLKNSPIQHLNNSNIIKNQNSSSNHTCKIQNNLLFSNFNQFCPSIYSKNSSTNSSRNLTMSHSSSTPIPPQSPPIWDHTPEQIISITNQAINSSKQKLDKIANLSHHHCNFQSVVIPLAQNDLITILAETLTFYQYVSPNDSIRQAAIEADKLLQQHNLHLNSRVDLYNALLSAKENSNLESLDHESRRLFDKLLIDRTQNGLHLHENDRKKFNELKQEINDLTIDFQKNLNEENGKIWFTVKELEGVPEDVLSGFEKSQDGKLAMTFKTPDVVPVTQYAINPETRKKVSLGFDSKAAINIPILNKILSLRRQAAQALGKENWAQHSLQVKMAKNPKTVMDFLQDLREKLTPIGQKEREELLKLKRQQVKELNLDIDPDRLYVWDYRYYDRLYTEKKLDLKAELIKEYFPVAVVVQVILEIYQSLLSVKFFKVQDAKLWHPNVSQWAVWDSEAIEDGSAQEGNGFLGYLHLDLEPRPNKYGHAAVWGLIPGYEKDDGSRNYPVAAMVANLAKETSQKPALLTHDSVVTFFHEMGHAFHQLCSKTKYARFHGTNVARDFVEAPSQMLENWCWTEAQLLKMSQHYERSGEKLPKELIEKIIASRDINSGLANLRQIFFGMFDMFVHTTAKDDADLTDAWCQMRSEISLLDSREDGKAPGQSSFGHIVGGYDAGYYGYLYSQVFSTDMYESEFAKDPMSKEIGMRYREEILKPGGSREEMESLIKFLGGRKPNNEAFMKRLLKNQ</sequence>
<keyword evidence="4 8" id="KW-0378">Hydrolase</keyword>
<comment type="cofactor">
    <cofactor evidence="8">
        <name>Zn(2+)</name>
        <dbReference type="ChEBI" id="CHEBI:29105"/>
    </cofactor>
    <text evidence="8">Binds 1 zinc ion.</text>
</comment>
<dbReference type="Proteomes" id="UP000765509">
    <property type="component" value="Unassembled WGS sequence"/>
</dbReference>
<dbReference type="SUPFAM" id="SSF55486">
    <property type="entry name" value="Metalloproteases ('zincins'), catalytic domain"/>
    <property type="match status" value="1"/>
</dbReference>
<comment type="function">
    <text evidence="7">Cleaves proteins, imported into the mitochondrion, to their mature size. While most mitochondrial precursor proteins are processed to the mature form in one step by mitochondrial processing peptidase (MPP), the sequential cleavage by MIP of an octapeptide after initial processing by MPP is a required step for a subgroup of nuclear-encoded precursor proteins destined for the matrix or the inner membrane.</text>
</comment>
<keyword evidence="9" id="KW-0175">Coiled coil</keyword>
<dbReference type="OrthoDB" id="534666at2759"/>
<dbReference type="GO" id="GO:0046872">
    <property type="term" value="F:metal ion binding"/>
    <property type="evidence" value="ECO:0007669"/>
    <property type="project" value="UniProtKB-UniRule"/>
</dbReference>
<dbReference type="Gene3D" id="1.20.1050.40">
    <property type="entry name" value="Endopeptidase. Chain P, domain 1"/>
    <property type="match status" value="1"/>
</dbReference>
<evidence type="ECO:0000256" key="5">
    <source>
        <dbReference type="ARBA" id="ARBA00022833"/>
    </source>
</evidence>
<evidence type="ECO:0000256" key="2">
    <source>
        <dbReference type="ARBA" id="ARBA00022670"/>
    </source>
</evidence>
<evidence type="ECO:0000259" key="11">
    <source>
        <dbReference type="Pfam" id="PF01432"/>
    </source>
</evidence>
<dbReference type="InterPro" id="IPR045090">
    <property type="entry name" value="Pept_M3A_M3B"/>
</dbReference>
<dbReference type="CDD" id="cd06455">
    <property type="entry name" value="M3A_TOP"/>
    <property type="match status" value="1"/>
</dbReference>
<dbReference type="InterPro" id="IPR024077">
    <property type="entry name" value="Neurolysin/TOP_dom2"/>
</dbReference>
<evidence type="ECO:0000256" key="3">
    <source>
        <dbReference type="ARBA" id="ARBA00022723"/>
    </source>
</evidence>
<dbReference type="InterPro" id="IPR001567">
    <property type="entry name" value="Pept_M3A_M3B_dom"/>
</dbReference>
<feature type="region of interest" description="Disordered" evidence="10">
    <location>
        <begin position="99"/>
        <end position="119"/>
    </location>
</feature>
<feature type="compositionally biased region" description="Low complexity" evidence="10">
    <location>
        <begin position="99"/>
        <end position="112"/>
    </location>
</feature>
<evidence type="ECO:0000256" key="7">
    <source>
        <dbReference type="ARBA" id="ARBA00025208"/>
    </source>
</evidence>
<keyword evidence="5 8" id="KW-0862">Zinc</keyword>
<evidence type="ECO:0000256" key="10">
    <source>
        <dbReference type="SAM" id="MobiDB-lite"/>
    </source>
</evidence>
<dbReference type="GO" id="GO:0004222">
    <property type="term" value="F:metalloendopeptidase activity"/>
    <property type="evidence" value="ECO:0007669"/>
    <property type="project" value="InterPro"/>
</dbReference>
<dbReference type="GO" id="GO:0005758">
    <property type="term" value="C:mitochondrial intermembrane space"/>
    <property type="evidence" value="ECO:0007669"/>
    <property type="project" value="TreeGrafter"/>
</dbReference>
<evidence type="ECO:0000256" key="4">
    <source>
        <dbReference type="ARBA" id="ARBA00022801"/>
    </source>
</evidence>
<evidence type="ECO:0000256" key="8">
    <source>
        <dbReference type="RuleBase" id="RU003435"/>
    </source>
</evidence>
<comment type="caution">
    <text evidence="12">The sequence shown here is derived from an EMBL/GenBank/DDBJ whole genome shotgun (WGS) entry which is preliminary data.</text>
</comment>
<protein>
    <recommendedName>
        <fullName evidence="11">Peptidase M3A/M3B catalytic domain-containing protein</fullName>
    </recommendedName>
</protein>
<evidence type="ECO:0000313" key="12">
    <source>
        <dbReference type="EMBL" id="MBW0518729.1"/>
    </source>
</evidence>
<reference evidence="12" key="1">
    <citation type="submission" date="2021-03" db="EMBL/GenBank/DDBJ databases">
        <title>Draft genome sequence of rust myrtle Austropuccinia psidii MF-1, a brazilian biotype.</title>
        <authorList>
            <person name="Quecine M.C."/>
            <person name="Pachon D.M.R."/>
            <person name="Bonatelli M.L."/>
            <person name="Correr F.H."/>
            <person name="Franceschini L.M."/>
            <person name="Leite T.F."/>
            <person name="Margarido G.R.A."/>
            <person name="Almeida C.A."/>
            <person name="Ferrarezi J.A."/>
            <person name="Labate C.A."/>
        </authorList>
    </citation>
    <scope>NUCLEOTIDE SEQUENCE</scope>
    <source>
        <strain evidence="12">MF-1</strain>
    </source>
</reference>
<evidence type="ECO:0000256" key="6">
    <source>
        <dbReference type="ARBA" id="ARBA00023049"/>
    </source>
</evidence>
<dbReference type="EMBL" id="AVOT02026834">
    <property type="protein sequence ID" value="MBW0518729.1"/>
    <property type="molecule type" value="Genomic_DNA"/>
</dbReference>
<keyword evidence="3 8" id="KW-0479">Metal-binding</keyword>
<dbReference type="Pfam" id="PF01432">
    <property type="entry name" value="Peptidase_M3"/>
    <property type="match status" value="1"/>
</dbReference>
<dbReference type="Gene3D" id="1.10.1370.10">
    <property type="entry name" value="Neurolysin, domain 3"/>
    <property type="match status" value="1"/>
</dbReference>
<organism evidence="12 13">
    <name type="scientific">Austropuccinia psidii MF-1</name>
    <dbReference type="NCBI Taxonomy" id="1389203"/>
    <lineage>
        <taxon>Eukaryota</taxon>
        <taxon>Fungi</taxon>
        <taxon>Dikarya</taxon>
        <taxon>Basidiomycota</taxon>
        <taxon>Pucciniomycotina</taxon>
        <taxon>Pucciniomycetes</taxon>
        <taxon>Pucciniales</taxon>
        <taxon>Sphaerophragmiaceae</taxon>
        <taxon>Austropuccinia</taxon>
    </lineage>
</organism>
<gene>
    <name evidence="12" type="ORF">O181_058444</name>
</gene>
<dbReference type="GO" id="GO:0006508">
    <property type="term" value="P:proteolysis"/>
    <property type="evidence" value="ECO:0007669"/>
    <property type="project" value="UniProtKB-KW"/>
</dbReference>
<dbReference type="AlphaFoldDB" id="A0A9Q3ECC1"/>
<keyword evidence="6 8" id="KW-0482">Metalloprotease</keyword>
<feature type="domain" description="Peptidase M3A/M3B catalytic" evidence="11">
    <location>
        <begin position="324"/>
        <end position="783"/>
    </location>
</feature>
<dbReference type="InterPro" id="IPR024080">
    <property type="entry name" value="Neurolysin/TOP_N"/>
</dbReference>
<name>A0A9Q3ECC1_9BASI</name>
<dbReference type="PANTHER" id="PTHR11804">
    <property type="entry name" value="PROTEASE M3 THIMET OLIGOPEPTIDASE-RELATED"/>
    <property type="match status" value="1"/>
</dbReference>
<comment type="similarity">
    <text evidence="1 8">Belongs to the peptidase M3 family.</text>
</comment>
<accession>A0A9Q3ECC1</accession>
<dbReference type="Gene3D" id="3.40.390.10">
    <property type="entry name" value="Collagenase (Catalytic Domain)"/>
    <property type="match status" value="1"/>
</dbReference>
<keyword evidence="13" id="KW-1185">Reference proteome</keyword>
<evidence type="ECO:0000256" key="1">
    <source>
        <dbReference type="ARBA" id="ARBA00006040"/>
    </source>
</evidence>
<dbReference type="FunFam" id="3.40.390.10:FF:000006">
    <property type="entry name" value="Thimet oligopeptidase 1"/>
    <property type="match status" value="1"/>
</dbReference>
<evidence type="ECO:0000313" key="13">
    <source>
        <dbReference type="Proteomes" id="UP000765509"/>
    </source>
</evidence>
<evidence type="ECO:0000256" key="9">
    <source>
        <dbReference type="SAM" id="Coils"/>
    </source>
</evidence>
<dbReference type="InterPro" id="IPR024079">
    <property type="entry name" value="MetalloPept_cat_dom_sf"/>
</dbReference>